<dbReference type="GO" id="GO:0043565">
    <property type="term" value="F:sequence-specific DNA binding"/>
    <property type="evidence" value="ECO:0007669"/>
    <property type="project" value="InterPro"/>
</dbReference>
<dbReference type="InterPro" id="IPR053142">
    <property type="entry name" value="PchR_regulatory_protein"/>
</dbReference>
<dbReference type="PANTHER" id="PTHR47893:SF1">
    <property type="entry name" value="REGULATORY PROTEIN PCHR"/>
    <property type="match status" value="1"/>
</dbReference>
<dbReference type="Pfam" id="PF12833">
    <property type="entry name" value="HTH_18"/>
    <property type="match status" value="1"/>
</dbReference>
<keyword evidence="2 5" id="KW-0238">DNA-binding</keyword>
<evidence type="ECO:0000313" key="6">
    <source>
        <dbReference type="Proteomes" id="UP000253426"/>
    </source>
</evidence>
<dbReference type="Proteomes" id="UP000253426">
    <property type="component" value="Unassembled WGS sequence"/>
</dbReference>
<comment type="caution">
    <text evidence="5">The sequence shown here is derived from an EMBL/GenBank/DDBJ whole genome shotgun (WGS) entry which is preliminary data.</text>
</comment>
<organism evidence="5 6">
    <name type="scientific">Roseimicrobium gellanilyticum</name>
    <dbReference type="NCBI Taxonomy" id="748857"/>
    <lineage>
        <taxon>Bacteria</taxon>
        <taxon>Pseudomonadati</taxon>
        <taxon>Verrucomicrobiota</taxon>
        <taxon>Verrucomicrobiia</taxon>
        <taxon>Verrucomicrobiales</taxon>
        <taxon>Verrucomicrobiaceae</taxon>
        <taxon>Roseimicrobium</taxon>
    </lineage>
</organism>
<name>A0A366H4B0_9BACT</name>
<gene>
    <name evidence="5" type="ORF">DES53_11884</name>
</gene>
<keyword evidence="3" id="KW-0804">Transcription</keyword>
<dbReference type="AlphaFoldDB" id="A0A366H4B0"/>
<dbReference type="PANTHER" id="PTHR47893">
    <property type="entry name" value="REGULATORY PROTEIN PCHR"/>
    <property type="match status" value="1"/>
</dbReference>
<evidence type="ECO:0000259" key="4">
    <source>
        <dbReference type="PROSITE" id="PS01124"/>
    </source>
</evidence>
<dbReference type="GO" id="GO:0003700">
    <property type="term" value="F:DNA-binding transcription factor activity"/>
    <property type="evidence" value="ECO:0007669"/>
    <property type="project" value="InterPro"/>
</dbReference>
<evidence type="ECO:0000256" key="2">
    <source>
        <dbReference type="ARBA" id="ARBA00023125"/>
    </source>
</evidence>
<keyword evidence="1" id="KW-0805">Transcription regulation</keyword>
<proteinExistence type="predicted"/>
<dbReference type="InterPro" id="IPR009057">
    <property type="entry name" value="Homeodomain-like_sf"/>
</dbReference>
<evidence type="ECO:0000256" key="3">
    <source>
        <dbReference type="ARBA" id="ARBA00023163"/>
    </source>
</evidence>
<dbReference type="PROSITE" id="PS01124">
    <property type="entry name" value="HTH_ARAC_FAMILY_2"/>
    <property type="match status" value="1"/>
</dbReference>
<dbReference type="SUPFAM" id="SSF46689">
    <property type="entry name" value="Homeodomain-like"/>
    <property type="match status" value="2"/>
</dbReference>
<dbReference type="EMBL" id="QNRR01000018">
    <property type="protein sequence ID" value="RBP36134.1"/>
    <property type="molecule type" value="Genomic_DNA"/>
</dbReference>
<dbReference type="InterPro" id="IPR018060">
    <property type="entry name" value="HTH_AraC"/>
</dbReference>
<feature type="domain" description="HTH araC/xylS-type" evidence="4">
    <location>
        <begin position="13"/>
        <end position="111"/>
    </location>
</feature>
<dbReference type="OrthoDB" id="2060755at2"/>
<dbReference type="PROSITE" id="PS00041">
    <property type="entry name" value="HTH_ARAC_FAMILY_1"/>
    <property type="match status" value="1"/>
</dbReference>
<evidence type="ECO:0000256" key="1">
    <source>
        <dbReference type="ARBA" id="ARBA00023015"/>
    </source>
</evidence>
<dbReference type="PRINTS" id="PR00032">
    <property type="entry name" value="HTHARAC"/>
</dbReference>
<evidence type="ECO:0000313" key="5">
    <source>
        <dbReference type="EMBL" id="RBP36134.1"/>
    </source>
</evidence>
<keyword evidence="6" id="KW-1185">Reference proteome</keyword>
<protein>
    <submittedName>
        <fullName evidence="5">AraC-like DNA-binding protein</fullName>
    </submittedName>
</protein>
<dbReference type="InterPro" id="IPR018062">
    <property type="entry name" value="HTH_AraC-typ_CS"/>
</dbReference>
<dbReference type="SMART" id="SM00342">
    <property type="entry name" value="HTH_ARAC"/>
    <property type="match status" value="1"/>
</dbReference>
<reference evidence="5 6" key="1">
    <citation type="submission" date="2018-06" db="EMBL/GenBank/DDBJ databases">
        <title>Genomic Encyclopedia of Type Strains, Phase IV (KMG-IV): sequencing the most valuable type-strain genomes for metagenomic binning, comparative biology and taxonomic classification.</title>
        <authorList>
            <person name="Goeker M."/>
        </authorList>
    </citation>
    <scope>NUCLEOTIDE SEQUENCE [LARGE SCALE GENOMIC DNA]</scope>
    <source>
        <strain evidence="5 6">DSM 25532</strain>
    </source>
</reference>
<dbReference type="InterPro" id="IPR020449">
    <property type="entry name" value="Tscrpt_reg_AraC-type_HTH"/>
</dbReference>
<sequence>MSNRHPSQIPPAQRVAELIESSLENPPSLRALAQEVNMTPFQLSRLFRRYHGETIPGYIRRLRMARAASMLIKSNMMIGQISHAVGYQSLGAFVRGFTREIGKTPSVYRRETRANREKSGVLGLVAAWMHELCFPVMDVMKLCC</sequence>
<accession>A0A366H4B0</accession>
<dbReference type="Gene3D" id="1.10.10.60">
    <property type="entry name" value="Homeodomain-like"/>
    <property type="match status" value="2"/>
</dbReference>